<evidence type="ECO:0000259" key="7">
    <source>
        <dbReference type="SMART" id="SM01332"/>
    </source>
</evidence>
<evidence type="ECO:0000256" key="2">
    <source>
        <dbReference type="ARBA" id="ARBA00023127"/>
    </source>
</evidence>
<proteinExistence type="inferred from homology"/>
<dbReference type="InterPro" id="IPR006671">
    <property type="entry name" value="Cyclin_N"/>
</dbReference>
<dbReference type="Pfam" id="PF02984">
    <property type="entry name" value="Cyclin_C"/>
    <property type="match status" value="1"/>
</dbReference>
<feature type="region of interest" description="Disordered" evidence="5">
    <location>
        <begin position="1"/>
        <end position="22"/>
    </location>
</feature>
<dbReference type="Gene3D" id="1.10.472.10">
    <property type="entry name" value="Cyclin-like"/>
    <property type="match status" value="2"/>
</dbReference>
<keyword evidence="1" id="KW-0132">Cell division</keyword>
<organism evidence="8 9">
    <name type="scientific">Artemia franciscana</name>
    <name type="common">Brine shrimp</name>
    <name type="synonym">Artemia sanfranciscana</name>
    <dbReference type="NCBI Taxonomy" id="6661"/>
    <lineage>
        <taxon>Eukaryota</taxon>
        <taxon>Metazoa</taxon>
        <taxon>Ecdysozoa</taxon>
        <taxon>Arthropoda</taxon>
        <taxon>Crustacea</taxon>
        <taxon>Branchiopoda</taxon>
        <taxon>Anostraca</taxon>
        <taxon>Artemiidae</taxon>
        <taxon>Artemia</taxon>
    </lineage>
</organism>
<dbReference type="Pfam" id="PF00134">
    <property type="entry name" value="Cyclin_N"/>
    <property type="match status" value="1"/>
</dbReference>
<name>A0AA88KV45_ARTSF</name>
<feature type="domain" description="Cyclin-like" evidence="6">
    <location>
        <begin position="178"/>
        <end position="263"/>
    </location>
</feature>
<reference evidence="8" key="1">
    <citation type="submission" date="2023-07" db="EMBL/GenBank/DDBJ databases">
        <title>Chromosome-level genome assembly of Artemia franciscana.</title>
        <authorList>
            <person name="Jo E."/>
        </authorList>
    </citation>
    <scope>NUCLEOTIDE SEQUENCE</scope>
    <source>
        <tissue evidence="8">Whole body</tissue>
    </source>
</reference>
<dbReference type="PANTHER" id="PTHR10177">
    <property type="entry name" value="CYCLINS"/>
    <property type="match status" value="1"/>
</dbReference>
<dbReference type="PIRSF" id="PIRSF001771">
    <property type="entry name" value="Cyclin_A_B_D_E"/>
    <property type="match status" value="1"/>
</dbReference>
<feature type="domain" description="Cyclin-like" evidence="6">
    <location>
        <begin position="276"/>
        <end position="371"/>
    </location>
</feature>
<dbReference type="EMBL" id="JAVRJZ010000021">
    <property type="protein sequence ID" value="KAK2704442.1"/>
    <property type="molecule type" value="Genomic_DNA"/>
</dbReference>
<evidence type="ECO:0008006" key="10">
    <source>
        <dbReference type="Google" id="ProtNLM"/>
    </source>
</evidence>
<dbReference type="FunFam" id="1.10.472.10:FF:000001">
    <property type="entry name" value="G2/mitotic-specific cyclin"/>
    <property type="match status" value="1"/>
</dbReference>
<dbReference type="SMART" id="SM00385">
    <property type="entry name" value="CYCLIN"/>
    <property type="match status" value="2"/>
</dbReference>
<dbReference type="InterPro" id="IPR046965">
    <property type="entry name" value="Cyclin_A/B-like"/>
</dbReference>
<evidence type="ECO:0000313" key="8">
    <source>
        <dbReference type="EMBL" id="KAK2704442.1"/>
    </source>
</evidence>
<comment type="similarity">
    <text evidence="4">Belongs to the cyclin family.</text>
</comment>
<protein>
    <recommendedName>
        <fullName evidence="10">Cyclin B</fullName>
    </recommendedName>
</protein>
<evidence type="ECO:0000256" key="3">
    <source>
        <dbReference type="ARBA" id="ARBA00023306"/>
    </source>
</evidence>
<dbReference type="InterPro" id="IPR036915">
    <property type="entry name" value="Cyclin-like_sf"/>
</dbReference>
<evidence type="ECO:0000256" key="1">
    <source>
        <dbReference type="ARBA" id="ARBA00022618"/>
    </source>
</evidence>
<dbReference type="CDD" id="cd20507">
    <property type="entry name" value="CYCLIN_CCNB1-like_rpt1"/>
    <property type="match status" value="1"/>
</dbReference>
<dbReference type="InterPro" id="IPR039361">
    <property type="entry name" value="Cyclin"/>
</dbReference>
<sequence>MATRLRATSISAAPTTRPSVKDVKKVGTTQRRGLVSLENRDTTRSTIGVAKKEPVVVKRQPLVVRQSGIARPLQAKTTSAEVKGKTKEICIPKPPSPVPMEVATNELSSMSIEEQDAYSSSQIVNIDEEDASNTQLCSEYVNDIYPYMLKLEASQPITRRYLAGSKTLKPAMRATLIDWLIEVHTRFQLLQETLYLTVALIDRYLQYEPNTSRNHLQLVGVTAMFIASKYEEMYAPEIKDFTYVTDNAYTTREIRRMEIQMLSKLRFSLGRPLPLHFLRRNTKAASHVNDKIDASHHALAKYLLELCLPEYEMCHYPPSQLAAAALCLSLTLLEQDKSMEQLWEPTLVRYSFYKLSQIQEPLQNMAAIILKAGISKNQSVRKKYSSSKLFGISTYPQLTSKRTVMLAKQSAIADQRVLDKYTTI</sequence>
<dbReference type="GO" id="GO:0044772">
    <property type="term" value="P:mitotic cell cycle phase transition"/>
    <property type="evidence" value="ECO:0007669"/>
    <property type="project" value="InterPro"/>
</dbReference>
<dbReference type="GO" id="GO:0051301">
    <property type="term" value="P:cell division"/>
    <property type="evidence" value="ECO:0007669"/>
    <property type="project" value="UniProtKB-KW"/>
</dbReference>
<dbReference type="InterPro" id="IPR004367">
    <property type="entry name" value="Cyclin_C-dom"/>
</dbReference>
<evidence type="ECO:0000259" key="6">
    <source>
        <dbReference type="SMART" id="SM00385"/>
    </source>
</evidence>
<dbReference type="Proteomes" id="UP001187531">
    <property type="component" value="Unassembled WGS sequence"/>
</dbReference>
<comment type="caution">
    <text evidence="8">The sequence shown here is derived from an EMBL/GenBank/DDBJ whole genome shotgun (WGS) entry which is preliminary data.</text>
</comment>
<feature type="compositionally biased region" description="Polar residues" evidence="5">
    <location>
        <begin position="1"/>
        <end position="18"/>
    </location>
</feature>
<keyword evidence="2 4" id="KW-0195">Cyclin</keyword>
<evidence type="ECO:0000256" key="5">
    <source>
        <dbReference type="SAM" id="MobiDB-lite"/>
    </source>
</evidence>
<dbReference type="GO" id="GO:0016538">
    <property type="term" value="F:cyclin-dependent protein serine/threonine kinase regulator activity"/>
    <property type="evidence" value="ECO:0007669"/>
    <property type="project" value="InterPro"/>
</dbReference>
<evidence type="ECO:0000256" key="4">
    <source>
        <dbReference type="RuleBase" id="RU000383"/>
    </source>
</evidence>
<dbReference type="InterPro" id="IPR013763">
    <property type="entry name" value="Cyclin-like_dom"/>
</dbReference>
<dbReference type="AlphaFoldDB" id="A0AA88KV45"/>
<feature type="domain" description="Cyclin C-terminal" evidence="7">
    <location>
        <begin position="272"/>
        <end position="398"/>
    </location>
</feature>
<keyword evidence="3" id="KW-0131">Cell cycle</keyword>
<dbReference type="SMART" id="SM01332">
    <property type="entry name" value="Cyclin_C"/>
    <property type="match status" value="1"/>
</dbReference>
<dbReference type="PROSITE" id="PS00292">
    <property type="entry name" value="CYCLINS"/>
    <property type="match status" value="1"/>
</dbReference>
<accession>A0AA88KV45</accession>
<gene>
    <name evidence="8" type="ORF">QYM36_016741</name>
</gene>
<dbReference type="SUPFAM" id="SSF47954">
    <property type="entry name" value="Cyclin-like"/>
    <property type="match status" value="2"/>
</dbReference>
<dbReference type="InterPro" id="IPR048258">
    <property type="entry name" value="Cyclins_cyclin-box"/>
</dbReference>
<evidence type="ECO:0000313" key="9">
    <source>
        <dbReference type="Proteomes" id="UP001187531"/>
    </source>
</evidence>
<keyword evidence="9" id="KW-1185">Reference proteome</keyword>